<gene>
    <name evidence="1" type="ORF">GCM10007857_74610</name>
</gene>
<evidence type="ECO:0000313" key="2">
    <source>
        <dbReference type="Proteomes" id="UP001156905"/>
    </source>
</evidence>
<reference evidence="2" key="1">
    <citation type="journal article" date="2019" name="Int. J. Syst. Evol. Microbiol.">
        <title>The Global Catalogue of Microorganisms (GCM) 10K type strain sequencing project: providing services to taxonomists for standard genome sequencing and annotation.</title>
        <authorList>
            <consortium name="The Broad Institute Genomics Platform"/>
            <consortium name="The Broad Institute Genome Sequencing Center for Infectious Disease"/>
            <person name="Wu L."/>
            <person name="Ma J."/>
        </authorList>
    </citation>
    <scope>NUCLEOTIDE SEQUENCE [LARGE SCALE GENOMIC DNA]</scope>
    <source>
        <strain evidence="2">NBRC 102520</strain>
    </source>
</reference>
<dbReference type="Proteomes" id="UP001156905">
    <property type="component" value="Unassembled WGS sequence"/>
</dbReference>
<comment type="caution">
    <text evidence="1">The sequence shown here is derived from an EMBL/GenBank/DDBJ whole genome shotgun (WGS) entry which is preliminary data.</text>
</comment>
<evidence type="ECO:0008006" key="3">
    <source>
        <dbReference type="Google" id="ProtNLM"/>
    </source>
</evidence>
<name>A0ABQ6BA82_9BRAD</name>
<dbReference type="RefSeq" id="WP_284273783.1">
    <property type="nucleotide sequence ID" value="NZ_BSOW01000037.1"/>
</dbReference>
<keyword evidence="2" id="KW-1185">Reference proteome</keyword>
<sequence length="264" mass="29637">MARLIVTTDSSTAGAIQYAGLADLVIAIERRLVWGPMLSAAELDAFFAPRTTQLPGLHWLDDTPDWRLEEWGVKDRGFIELFAACDSFEFWQGPEPNAQLILLWLLDHWRRGSAASSSFMVRHLYMDIGDIDPRELAKPYPFVDEMRPYTFKLAGRAWRAYCAPSPQSWQNLFKLNLVGLPQLSHCVHALLEELPGPASGLGATEKQILTLVARGDAQPFDCFPGYRKRNERRVYGYWEVGALLDGLARCGRPAVSGLDEGPFP</sequence>
<accession>A0ABQ6BA82</accession>
<evidence type="ECO:0000313" key="1">
    <source>
        <dbReference type="EMBL" id="GLR90746.1"/>
    </source>
</evidence>
<organism evidence="1 2">
    <name type="scientific">Bradyrhizobium iriomotense</name>
    <dbReference type="NCBI Taxonomy" id="441950"/>
    <lineage>
        <taxon>Bacteria</taxon>
        <taxon>Pseudomonadati</taxon>
        <taxon>Pseudomonadota</taxon>
        <taxon>Alphaproteobacteria</taxon>
        <taxon>Hyphomicrobiales</taxon>
        <taxon>Nitrobacteraceae</taxon>
        <taxon>Bradyrhizobium</taxon>
    </lineage>
</organism>
<dbReference type="EMBL" id="BSOW01000037">
    <property type="protein sequence ID" value="GLR90746.1"/>
    <property type="molecule type" value="Genomic_DNA"/>
</dbReference>
<proteinExistence type="predicted"/>
<protein>
    <recommendedName>
        <fullName evidence="3">DUF1835 domain-containing protein</fullName>
    </recommendedName>
</protein>